<reference evidence="14 15" key="1">
    <citation type="submission" date="2016-10" db="EMBL/GenBank/DDBJ databases">
        <authorList>
            <person name="de Groot N.N."/>
        </authorList>
    </citation>
    <scope>NUCLEOTIDE SEQUENCE [LARGE SCALE GENOMIC DNA]</scope>
    <source>
        <strain evidence="14 15">HL3</strain>
    </source>
</reference>
<proteinExistence type="inferred from homology"/>
<evidence type="ECO:0000256" key="10">
    <source>
        <dbReference type="SAM" id="Coils"/>
    </source>
</evidence>
<dbReference type="RefSeq" id="WP_093427903.1">
    <property type="nucleotide sequence ID" value="NZ_FOMJ01000003.1"/>
</dbReference>
<keyword evidence="4" id="KW-1003">Cell membrane</keyword>
<dbReference type="EMBL" id="FOMJ01000003">
    <property type="protein sequence ID" value="SFD24617.1"/>
    <property type="molecule type" value="Genomic_DNA"/>
</dbReference>
<keyword evidence="3 9" id="KW-0813">Transport</keyword>
<dbReference type="AlphaFoldDB" id="A0A1I1QRI5"/>
<feature type="domain" description="Type II secretion system protein GspF" evidence="13">
    <location>
        <begin position="65"/>
        <end position="188"/>
    </location>
</feature>
<evidence type="ECO:0000313" key="14">
    <source>
        <dbReference type="EMBL" id="SFD24617.1"/>
    </source>
</evidence>
<keyword evidence="7 12" id="KW-1133">Transmembrane helix</keyword>
<dbReference type="Pfam" id="PF00482">
    <property type="entry name" value="T2SSF"/>
    <property type="match status" value="2"/>
</dbReference>
<dbReference type="OrthoDB" id="9805682at2"/>
<dbReference type="InterPro" id="IPR018076">
    <property type="entry name" value="T2SS_GspF_dom"/>
</dbReference>
<feature type="coiled-coil region" evidence="10">
    <location>
        <begin position="133"/>
        <end position="160"/>
    </location>
</feature>
<evidence type="ECO:0000256" key="7">
    <source>
        <dbReference type="ARBA" id="ARBA00022989"/>
    </source>
</evidence>
<feature type="transmembrane region" description="Helical" evidence="12">
    <location>
        <begin position="372"/>
        <end position="392"/>
    </location>
</feature>
<evidence type="ECO:0000256" key="2">
    <source>
        <dbReference type="ARBA" id="ARBA00005745"/>
    </source>
</evidence>
<dbReference type="InterPro" id="IPR001992">
    <property type="entry name" value="T2SS_GspF/T4SS_PilC_CS"/>
</dbReference>
<dbReference type="PRINTS" id="PR00812">
    <property type="entry name" value="BCTERIALGSPF"/>
</dbReference>
<sequence>MAETATERDFQWRGRDADGNRRQGRIRASGTDRARAELQRQGLKVERIRPARGGRRIKSADIALFARQLSVMVNAGVPLVQGLAIIAEGFDSPAMRHLISELRRDIEGGSPLSSALERHPAHFDSLFCNLVAVGEQTGRLDELLERIADTRERLEAIKSKVRKALAYPTVVLAVALAITALMLMVVVPAFQGLFAGFDAELPTITRWVIGLSEFAQAWGLPIFGLLVLMAIGAWWWYRRSPALQHRAASWLLRVPLIGGIVRKAAIGRFARTQATLFNAGVPLVEGMDSVAGAMGNPVYADAITRIRDQVATGQSLQRALEASGLFPDMVVQMVAIGEETGSLDAMLSKVADFYEAEVNDAVDTLSSLMEPIVMVVLGGLIGGLVVAMYLPVFQMGQAIG</sequence>
<evidence type="ECO:0000256" key="3">
    <source>
        <dbReference type="ARBA" id="ARBA00022448"/>
    </source>
</evidence>
<organism evidence="14 15">
    <name type="scientific">Thiohalospira halophila DSM 15071</name>
    <dbReference type="NCBI Taxonomy" id="1123397"/>
    <lineage>
        <taxon>Bacteria</taxon>
        <taxon>Pseudomonadati</taxon>
        <taxon>Pseudomonadota</taxon>
        <taxon>Gammaproteobacteria</taxon>
        <taxon>Thiohalospirales</taxon>
        <taxon>Thiohalospiraceae</taxon>
        <taxon>Thiohalospira</taxon>
    </lineage>
</organism>
<evidence type="ECO:0000259" key="13">
    <source>
        <dbReference type="Pfam" id="PF00482"/>
    </source>
</evidence>
<dbReference type="Gene3D" id="1.20.81.30">
    <property type="entry name" value="Type II secretion system (T2SS), domain F"/>
    <property type="match status" value="2"/>
</dbReference>
<dbReference type="FunFam" id="1.20.81.30:FF:000001">
    <property type="entry name" value="Type II secretion system protein F"/>
    <property type="match status" value="2"/>
</dbReference>
<evidence type="ECO:0000256" key="9">
    <source>
        <dbReference type="RuleBase" id="RU003923"/>
    </source>
</evidence>
<evidence type="ECO:0000256" key="8">
    <source>
        <dbReference type="ARBA" id="ARBA00023136"/>
    </source>
</evidence>
<keyword evidence="6 9" id="KW-0812">Transmembrane</keyword>
<accession>A0A1I1QRI5</accession>
<feature type="transmembrane region" description="Helical" evidence="12">
    <location>
        <begin position="164"/>
        <end position="197"/>
    </location>
</feature>
<protein>
    <submittedName>
        <fullName evidence="14">Type IV pilus assembly protein PilC</fullName>
    </submittedName>
</protein>
<evidence type="ECO:0000256" key="11">
    <source>
        <dbReference type="SAM" id="MobiDB-lite"/>
    </source>
</evidence>
<comment type="subcellular location">
    <subcellularLocation>
        <location evidence="1 9">Cell inner membrane</location>
        <topology evidence="1 9">Multi-pass membrane protein</topology>
    </subcellularLocation>
</comment>
<dbReference type="GO" id="GO:0005886">
    <property type="term" value="C:plasma membrane"/>
    <property type="evidence" value="ECO:0007669"/>
    <property type="project" value="UniProtKB-SubCell"/>
</dbReference>
<evidence type="ECO:0000256" key="6">
    <source>
        <dbReference type="ARBA" id="ARBA00022692"/>
    </source>
</evidence>
<gene>
    <name evidence="14" type="ORF">SAMN05660831_01245</name>
</gene>
<dbReference type="InterPro" id="IPR003004">
    <property type="entry name" value="GspF/PilC"/>
</dbReference>
<name>A0A1I1QRI5_9GAMM</name>
<dbReference type="GO" id="GO:0015628">
    <property type="term" value="P:protein secretion by the type II secretion system"/>
    <property type="evidence" value="ECO:0007669"/>
    <property type="project" value="TreeGrafter"/>
</dbReference>
<keyword evidence="8 12" id="KW-0472">Membrane</keyword>
<keyword evidence="5" id="KW-0997">Cell inner membrane</keyword>
<evidence type="ECO:0000256" key="4">
    <source>
        <dbReference type="ARBA" id="ARBA00022475"/>
    </source>
</evidence>
<feature type="region of interest" description="Disordered" evidence="11">
    <location>
        <begin position="1"/>
        <end position="33"/>
    </location>
</feature>
<dbReference type="PANTHER" id="PTHR30012:SF7">
    <property type="entry name" value="PROTEIN TRANSPORT PROTEIN HOFC HOMOLOG"/>
    <property type="match status" value="1"/>
</dbReference>
<dbReference type="Proteomes" id="UP000198611">
    <property type="component" value="Unassembled WGS sequence"/>
</dbReference>
<dbReference type="InterPro" id="IPR042094">
    <property type="entry name" value="T2SS_GspF_sf"/>
</dbReference>
<comment type="similarity">
    <text evidence="2 9">Belongs to the GSP F family.</text>
</comment>
<evidence type="ECO:0000256" key="12">
    <source>
        <dbReference type="SAM" id="Phobius"/>
    </source>
</evidence>
<keyword evidence="10" id="KW-0175">Coiled coil</keyword>
<evidence type="ECO:0000256" key="1">
    <source>
        <dbReference type="ARBA" id="ARBA00004429"/>
    </source>
</evidence>
<evidence type="ECO:0000313" key="15">
    <source>
        <dbReference type="Proteomes" id="UP000198611"/>
    </source>
</evidence>
<feature type="transmembrane region" description="Helical" evidence="12">
    <location>
        <begin position="217"/>
        <end position="237"/>
    </location>
</feature>
<keyword evidence="15" id="KW-1185">Reference proteome</keyword>
<feature type="domain" description="Type II secretion system protein GspF" evidence="13">
    <location>
        <begin position="269"/>
        <end position="391"/>
    </location>
</feature>
<dbReference type="STRING" id="1123397.SAMN05660831_01245"/>
<feature type="compositionally biased region" description="Basic and acidic residues" evidence="11">
    <location>
        <begin position="1"/>
        <end position="21"/>
    </location>
</feature>
<dbReference type="PANTHER" id="PTHR30012">
    <property type="entry name" value="GENERAL SECRETION PATHWAY PROTEIN"/>
    <property type="match status" value="1"/>
</dbReference>
<evidence type="ECO:0000256" key="5">
    <source>
        <dbReference type="ARBA" id="ARBA00022519"/>
    </source>
</evidence>
<dbReference type="PROSITE" id="PS00874">
    <property type="entry name" value="T2SP_F"/>
    <property type="match status" value="1"/>
</dbReference>